<evidence type="ECO:0000256" key="1">
    <source>
        <dbReference type="SAM" id="MobiDB-lite"/>
    </source>
</evidence>
<dbReference type="Proteomes" id="UP001152803">
    <property type="component" value="Unassembled WGS sequence"/>
</dbReference>
<accession>A0A9Q1DFV5</accession>
<gene>
    <name evidence="2" type="ORF">COCON_G00136470</name>
</gene>
<organism evidence="2 3">
    <name type="scientific">Conger conger</name>
    <name type="common">Conger eel</name>
    <name type="synonym">Muraena conger</name>
    <dbReference type="NCBI Taxonomy" id="82655"/>
    <lineage>
        <taxon>Eukaryota</taxon>
        <taxon>Metazoa</taxon>
        <taxon>Chordata</taxon>
        <taxon>Craniata</taxon>
        <taxon>Vertebrata</taxon>
        <taxon>Euteleostomi</taxon>
        <taxon>Actinopterygii</taxon>
        <taxon>Neopterygii</taxon>
        <taxon>Teleostei</taxon>
        <taxon>Anguilliformes</taxon>
        <taxon>Congridae</taxon>
        <taxon>Conger</taxon>
    </lineage>
</organism>
<sequence>MVTKVLSDSVDWTYVTSLRTQEESDRLFLPRGRSFRTRKGDREAGNLGRRGPRSFPLSVPRSAPVNAPRPPVT</sequence>
<keyword evidence="3" id="KW-1185">Reference proteome</keyword>
<reference evidence="2" key="1">
    <citation type="journal article" date="2023" name="Science">
        <title>Genome structures resolve the early diversification of teleost fishes.</title>
        <authorList>
            <person name="Parey E."/>
            <person name="Louis A."/>
            <person name="Montfort J."/>
            <person name="Bouchez O."/>
            <person name="Roques C."/>
            <person name="Iampietro C."/>
            <person name="Lluch J."/>
            <person name="Castinel A."/>
            <person name="Donnadieu C."/>
            <person name="Desvignes T."/>
            <person name="Floi Bucao C."/>
            <person name="Jouanno E."/>
            <person name="Wen M."/>
            <person name="Mejri S."/>
            <person name="Dirks R."/>
            <person name="Jansen H."/>
            <person name="Henkel C."/>
            <person name="Chen W.J."/>
            <person name="Zahm M."/>
            <person name="Cabau C."/>
            <person name="Klopp C."/>
            <person name="Thompson A.W."/>
            <person name="Robinson-Rechavi M."/>
            <person name="Braasch I."/>
            <person name="Lecointre G."/>
            <person name="Bobe J."/>
            <person name="Postlethwait J.H."/>
            <person name="Berthelot C."/>
            <person name="Roest Crollius H."/>
            <person name="Guiguen Y."/>
        </authorList>
    </citation>
    <scope>NUCLEOTIDE SEQUENCE</scope>
    <source>
        <strain evidence="2">Concon-B</strain>
    </source>
</reference>
<name>A0A9Q1DFV5_CONCO</name>
<evidence type="ECO:0000313" key="2">
    <source>
        <dbReference type="EMBL" id="KAJ8268475.1"/>
    </source>
</evidence>
<proteinExistence type="predicted"/>
<protein>
    <submittedName>
        <fullName evidence="2">Uncharacterized protein</fullName>
    </submittedName>
</protein>
<comment type="caution">
    <text evidence="2">The sequence shown here is derived from an EMBL/GenBank/DDBJ whole genome shotgun (WGS) entry which is preliminary data.</text>
</comment>
<evidence type="ECO:0000313" key="3">
    <source>
        <dbReference type="Proteomes" id="UP001152803"/>
    </source>
</evidence>
<feature type="region of interest" description="Disordered" evidence="1">
    <location>
        <begin position="30"/>
        <end position="73"/>
    </location>
</feature>
<dbReference type="AlphaFoldDB" id="A0A9Q1DFV5"/>
<dbReference type="EMBL" id="JAFJMO010000009">
    <property type="protein sequence ID" value="KAJ8268475.1"/>
    <property type="molecule type" value="Genomic_DNA"/>
</dbReference>